<dbReference type="EMBL" id="CP144373">
    <property type="protein sequence ID" value="XCH47376.1"/>
    <property type="molecule type" value="Genomic_DNA"/>
</dbReference>
<dbReference type="GO" id="GO:0016020">
    <property type="term" value="C:membrane"/>
    <property type="evidence" value="ECO:0007669"/>
    <property type="project" value="GOC"/>
</dbReference>
<dbReference type="InterPro" id="IPR020573">
    <property type="entry name" value="UDP_GlcNAc_AcTrfase_non-rep"/>
</dbReference>
<keyword evidence="6 7" id="KW-0012">Acyltransferase</keyword>
<comment type="similarity">
    <text evidence="7">Belongs to the transferase hexapeptide repeat family. LpxD subfamily.</text>
</comment>
<protein>
    <recommendedName>
        <fullName evidence="7">UDP-3-O-acylglucosamine N-acyltransferase</fullName>
        <ecNumber evidence="7">2.3.1.191</ecNumber>
    </recommendedName>
</protein>
<dbReference type="GO" id="GO:0016410">
    <property type="term" value="F:N-acyltransferase activity"/>
    <property type="evidence" value="ECO:0007669"/>
    <property type="project" value="InterPro"/>
</dbReference>
<evidence type="ECO:0000256" key="1">
    <source>
        <dbReference type="ARBA" id="ARBA00022516"/>
    </source>
</evidence>
<dbReference type="Pfam" id="PF00132">
    <property type="entry name" value="Hexapep"/>
    <property type="match status" value="2"/>
</dbReference>
<dbReference type="HAMAP" id="MF_00523">
    <property type="entry name" value="LpxD"/>
    <property type="match status" value="1"/>
</dbReference>
<evidence type="ECO:0000256" key="3">
    <source>
        <dbReference type="ARBA" id="ARBA00022679"/>
    </source>
</evidence>
<dbReference type="EC" id="2.3.1.191" evidence="7"/>
<evidence type="ECO:0000313" key="10">
    <source>
        <dbReference type="EMBL" id="XCH47376.1"/>
    </source>
</evidence>
<dbReference type="InterPro" id="IPR001451">
    <property type="entry name" value="Hexapep"/>
</dbReference>
<feature type="active site" description="Proton acceptor" evidence="7">
    <location>
        <position position="235"/>
    </location>
</feature>
<proteinExistence type="inferred from homology"/>
<dbReference type="Gene3D" id="3.40.1390.10">
    <property type="entry name" value="MurE/MurF, N-terminal domain"/>
    <property type="match status" value="1"/>
</dbReference>
<organism evidence="10">
    <name type="scientific">Thermodesulfovibrio autotrophicus</name>
    <dbReference type="NCBI Taxonomy" id="3118333"/>
    <lineage>
        <taxon>Bacteria</taxon>
        <taxon>Pseudomonadati</taxon>
        <taxon>Nitrospirota</taxon>
        <taxon>Thermodesulfovibrionia</taxon>
        <taxon>Thermodesulfovibrionales</taxon>
        <taxon>Thermodesulfovibrionaceae</taxon>
        <taxon>Thermodesulfovibrio</taxon>
    </lineage>
</organism>
<dbReference type="Pfam" id="PF04613">
    <property type="entry name" value="LpxD"/>
    <property type="match status" value="1"/>
</dbReference>
<comment type="catalytic activity">
    <reaction evidence="7">
        <text>a UDP-3-O-[(3R)-3-hydroxyacyl]-alpha-D-glucosamine + a (3R)-hydroxyacyl-[ACP] = a UDP-2-N,3-O-bis[(3R)-3-hydroxyacyl]-alpha-D-glucosamine + holo-[ACP] + H(+)</text>
        <dbReference type="Rhea" id="RHEA:53836"/>
        <dbReference type="Rhea" id="RHEA-COMP:9685"/>
        <dbReference type="Rhea" id="RHEA-COMP:9945"/>
        <dbReference type="ChEBI" id="CHEBI:15378"/>
        <dbReference type="ChEBI" id="CHEBI:64479"/>
        <dbReference type="ChEBI" id="CHEBI:78827"/>
        <dbReference type="ChEBI" id="CHEBI:137740"/>
        <dbReference type="ChEBI" id="CHEBI:137748"/>
        <dbReference type="EC" id="2.3.1.191"/>
    </reaction>
</comment>
<keyword evidence="8" id="KW-0175">Coiled coil</keyword>
<dbReference type="AlphaFoldDB" id="A0AAU8GZ71"/>
<dbReference type="SUPFAM" id="SSF51161">
    <property type="entry name" value="Trimeric LpxA-like enzymes"/>
    <property type="match status" value="1"/>
</dbReference>
<reference evidence="10" key="1">
    <citation type="submission" date="2024-01" db="EMBL/GenBank/DDBJ databases">
        <title>The first autotrophic representatives of the genus Thermodesulfovibrio.</title>
        <authorList>
            <person name="Maltseva A.I."/>
            <person name="Elcheninov A.G."/>
            <person name="Kublanov I.V."/>
            <person name="Lebedinsky A.V."/>
            <person name="Frolov E.N."/>
        </authorList>
    </citation>
    <scope>NUCLEOTIDE SEQUENCE</scope>
    <source>
        <strain evidence="10">3907-1M</strain>
    </source>
</reference>
<evidence type="ECO:0000256" key="2">
    <source>
        <dbReference type="ARBA" id="ARBA00022556"/>
    </source>
</evidence>
<keyword evidence="5 7" id="KW-0443">Lipid metabolism</keyword>
<evidence type="ECO:0000256" key="6">
    <source>
        <dbReference type="ARBA" id="ARBA00023315"/>
    </source>
</evidence>
<dbReference type="InterPro" id="IPR007691">
    <property type="entry name" value="LpxD"/>
</dbReference>
<evidence type="ECO:0000256" key="4">
    <source>
        <dbReference type="ARBA" id="ARBA00022737"/>
    </source>
</evidence>
<comment type="subunit">
    <text evidence="7">Homotrimer.</text>
</comment>
<dbReference type="PANTHER" id="PTHR43378:SF2">
    <property type="entry name" value="UDP-3-O-ACYLGLUCOSAMINE N-ACYLTRANSFERASE 1, MITOCHONDRIAL-RELATED"/>
    <property type="match status" value="1"/>
</dbReference>
<evidence type="ECO:0000256" key="7">
    <source>
        <dbReference type="HAMAP-Rule" id="MF_00523"/>
    </source>
</evidence>
<dbReference type="CDD" id="cd03352">
    <property type="entry name" value="LbH_LpxD"/>
    <property type="match status" value="1"/>
</dbReference>
<comment type="function">
    <text evidence="7">Catalyzes the N-acylation of UDP-3-O-acylglucosamine using 3-hydroxyacyl-ACP as the acyl donor. Is involved in the biosynthesis of lipid A, a phosphorylated glycolipid that anchors the lipopolysaccharide to the outer membrane of the cell.</text>
</comment>
<keyword evidence="3 7" id="KW-0808">Transferase</keyword>
<dbReference type="PANTHER" id="PTHR43378">
    <property type="entry name" value="UDP-3-O-ACYLGLUCOSAMINE N-ACYLTRANSFERASE"/>
    <property type="match status" value="1"/>
</dbReference>
<accession>A0AAU8GZ71</accession>
<dbReference type="GO" id="GO:0103118">
    <property type="term" value="F:UDP-3-O-[(3R)-3-hydroxyacyl]-glucosamine N-acyltransferase activity"/>
    <property type="evidence" value="ECO:0007669"/>
    <property type="project" value="UniProtKB-EC"/>
</dbReference>
<dbReference type="GO" id="GO:0009245">
    <property type="term" value="P:lipid A biosynthetic process"/>
    <property type="evidence" value="ECO:0007669"/>
    <property type="project" value="UniProtKB-UniRule"/>
</dbReference>
<sequence>MKLSEIAKIFNAKVEGDEDIEISGVKGVEDCEEGDITYIAGSKYIESAKISKASAFIVKEKVEGLNKPQLIVSNPQLVFAKLLELFYVKPHPLKGVSEKAFVAETAKLGKNVTVYPYVWIDENVTIGDNTVVFPFTFIGQETSIGSNCVIYPNVTIRQKVKIGSRVVIHSGSVIGSDGFGYIFHEGKHHKIPQVGGVVIEDDVEIGACVTIDRATTGNTIIGQGTKIDNLVQIAHNVKVGKNCIIVAQVGIAGSSKIGDGCILAGQVGISDHVEIEPETVITAQAGVMPGKVQKGVFSGSPIMPHREWLKANAIFQKLPELYKKIKELEEKIKQLEQQRHKEAQND</sequence>
<dbReference type="Gene3D" id="2.160.10.10">
    <property type="entry name" value="Hexapeptide repeat proteins"/>
    <property type="match status" value="1"/>
</dbReference>
<keyword evidence="4 7" id="KW-0677">Repeat</keyword>
<evidence type="ECO:0000259" key="9">
    <source>
        <dbReference type="Pfam" id="PF04613"/>
    </source>
</evidence>
<dbReference type="KEGG" id="taut:V4D30_03640"/>
<dbReference type="InterPro" id="IPR011004">
    <property type="entry name" value="Trimer_LpxA-like_sf"/>
</dbReference>
<keyword evidence="2 7" id="KW-0441">Lipid A biosynthesis</keyword>
<evidence type="ECO:0000256" key="8">
    <source>
        <dbReference type="SAM" id="Coils"/>
    </source>
</evidence>
<feature type="domain" description="UDP-3-O-[3-hydroxymyristoyl] glucosamine N-acyltransferase non-repeat region" evidence="9">
    <location>
        <begin position="19"/>
        <end position="85"/>
    </location>
</feature>
<name>A0AAU8GZ71_9BACT</name>
<dbReference type="NCBIfam" id="TIGR01853">
    <property type="entry name" value="lipid_A_lpxD"/>
    <property type="match status" value="1"/>
</dbReference>
<feature type="coiled-coil region" evidence="8">
    <location>
        <begin position="311"/>
        <end position="345"/>
    </location>
</feature>
<evidence type="ECO:0000256" key="5">
    <source>
        <dbReference type="ARBA" id="ARBA00023098"/>
    </source>
</evidence>
<dbReference type="NCBIfam" id="NF002060">
    <property type="entry name" value="PRK00892.1"/>
    <property type="match status" value="1"/>
</dbReference>
<gene>
    <name evidence="7 10" type="primary">lpxD</name>
    <name evidence="10" type="ORF">V4D30_03640</name>
</gene>
<comment type="pathway">
    <text evidence="7">Bacterial outer membrane biogenesis; LPS lipid A biosynthesis.</text>
</comment>
<dbReference type="RefSeq" id="WP_353684898.1">
    <property type="nucleotide sequence ID" value="NZ_CP144373.1"/>
</dbReference>
<keyword evidence="1 7" id="KW-0444">Lipid biosynthesis</keyword>